<dbReference type="InterPro" id="IPR003374">
    <property type="entry name" value="ApbE-like_sf"/>
</dbReference>
<keyword evidence="8 19" id="KW-0479">Metal-binding</keyword>
<evidence type="ECO:0000256" key="3">
    <source>
        <dbReference type="ARBA" id="ARBA00016337"/>
    </source>
</evidence>
<keyword evidence="10 19" id="KW-0274">FAD</keyword>
<dbReference type="GO" id="GO:0046872">
    <property type="term" value="F:metal ion binding"/>
    <property type="evidence" value="ECO:0007669"/>
    <property type="project" value="UniProtKB-UniRule"/>
</dbReference>
<evidence type="ECO:0000256" key="11">
    <source>
        <dbReference type="ARBA" id="ARBA00022842"/>
    </source>
</evidence>
<evidence type="ECO:0000256" key="5">
    <source>
        <dbReference type="ARBA" id="ARBA00022519"/>
    </source>
</evidence>
<dbReference type="Gene3D" id="3.10.520.10">
    <property type="entry name" value="ApbE-like domains"/>
    <property type="match status" value="1"/>
</dbReference>
<proteinExistence type="inferred from homology"/>
<evidence type="ECO:0000256" key="1">
    <source>
        <dbReference type="ARBA" id="ARBA00008282"/>
    </source>
</evidence>
<evidence type="ECO:0000256" key="14">
    <source>
        <dbReference type="ARBA" id="ARBA00023288"/>
    </source>
</evidence>
<sequence>MYIKVKSLKILSNSLMSLLVFGLSIFLTACNPQQSSINGQTMGTYYSIKYVGNSDLPDEKTLQKEVDKLLEQVNDQMSTYRPNSELSRFNSSREVNQPFPVSAATVKVINEAIRINQLSQGTLDITVGPLVNLWGFGPENRPDEVPSDSELEKRKAWVGMDKFSVEGNTLIKHVPELYLDLSAIAKGYGVDVIAEYLTSLGINNYMVDIGGEVRTKGLNDRKKPWRIAIEKPVAGIEQNVQVIVEPGDMAMATSGDYRNFFEVNGVRYSHTIDPRTGRPISNNIVSITVMDSSCMTADGLSTALGVLGEEKAIILANQLNIPVMIITKSAEGFSEHYSDSFKAKLIKQ</sequence>
<comment type="cofactor">
    <cofactor evidence="20">
        <name>Mg(2+)</name>
        <dbReference type="ChEBI" id="CHEBI:18420"/>
    </cofactor>
    <cofactor evidence="20">
        <name>Mn(2+)</name>
        <dbReference type="ChEBI" id="CHEBI:29035"/>
    </cofactor>
    <text evidence="20">Magnesium. Can also use manganese.</text>
</comment>
<keyword evidence="5 21" id="KW-0997">Cell inner membrane</keyword>
<evidence type="ECO:0000256" key="4">
    <source>
        <dbReference type="ARBA" id="ARBA00022475"/>
    </source>
</evidence>
<comment type="similarity">
    <text evidence="1 19 21">Belongs to the ApbE family.</text>
</comment>
<feature type="binding site" evidence="20">
    <location>
        <position position="298"/>
    </location>
    <ligand>
        <name>Mg(2+)</name>
        <dbReference type="ChEBI" id="CHEBI:18420"/>
    </ligand>
</feature>
<evidence type="ECO:0000256" key="18">
    <source>
        <dbReference type="ARBA" id="ARBA00060485"/>
    </source>
</evidence>
<dbReference type="GO" id="GO:0016740">
    <property type="term" value="F:transferase activity"/>
    <property type="evidence" value="ECO:0007669"/>
    <property type="project" value="UniProtKB-UniRule"/>
</dbReference>
<feature type="binding site" evidence="20">
    <location>
        <position position="302"/>
    </location>
    <ligand>
        <name>Mg(2+)</name>
        <dbReference type="ChEBI" id="CHEBI:18420"/>
    </ligand>
</feature>
<comment type="catalytic activity">
    <reaction evidence="16 19 21">
        <text>L-threonyl-[protein] + FAD = FMN-L-threonyl-[protein] + AMP + H(+)</text>
        <dbReference type="Rhea" id="RHEA:36847"/>
        <dbReference type="Rhea" id="RHEA-COMP:11060"/>
        <dbReference type="Rhea" id="RHEA-COMP:11061"/>
        <dbReference type="ChEBI" id="CHEBI:15378"/>
        <dbReference type="ChEBI" id="CHEBI:30013"/>
        <dbReference type="ChEBI" id="CHEBI:57692"/>
        <dbReference type="ChEBI" id="CHEBI:74257"/>
        <dbReference type="ChEBI" id="CHEBI:456215"/>
        <dbReference type="EC" id="2.7.1.180"/>
    </reaction>
</comment>
<feature type="chain" id="PRO_5019618518" description="FAD:protein FMN transferase" evidence="21">
    <location>
        <begin position="30"/>
        <end position="348"/>
    </location>
</feature>
<evidence type="ECO:0000256" key="10">
    <source>
        <dbReference type="ARBA" id="ARBA00022827"/>
    </source>
</evidence>
<dbReference type="SUPFAM" id="SSF143631">
    <property type="entry name" value="ApbE-like"/>
    <property type="match status" value="1"/>
</dbReference>
<keyword evidence="14 21" id="KW-0449">Lipoprotein</keyword>
<feature type="signal peptide" evidence="21">
    <location>
        <begin position="1"/>
        <end position="29"/>
    </location>
</feature>
<dbReference type="PROSITE" id="PS51257">
    <property type="entry name" value="PROKAR_LIPOPROTEIN"/>
    <property type="match status" value="1"/>
</dbReference>
<accession>A0A484ZXM2</accession>
<comment type="subcellular location">
    <subcellularLocation>
        <location evidence="18 21">Cell inner membrane</location>
        <topology evidence="18 21">Lipid-anchor</topology>
        <orientation evidence="18 21">Periplasmic side</orientation>
    </subcellularLocation>
</comment>
<keyword evidence="13" id="KW-0564">Palmitate</keyword>
<evidence type="ECO:0000256" key="16">
    <source>
        <dbReference type="ARBA" id="ARBA00048540"/>
    </source>
</evidence>
<evidence type="ECO:0000256" key="6">
    <source>
        <dbReference type="ARBA" id="ARBA00022630"/>
    </source>
</evidence>
<dbReference type="PIRSF" id="PIRSF006268">
    <property type="entry name" value="ApbE"/>
    <property type="match status" value="1"/>
</dbReference>
<dbReference type="FunFam" id="3.10.520.10:FF:000001">
    <property type="entry name" value="FAD:protein FMN transferase"/>
    <property type="match status" value="1"/>
</dbReference>
<name>A0A484ZXM2_9GAMM</name>
<reference evidence="22 23" key="1">
    <citation type="submission" date="2019-03" db="EMBL/GenBank/DDBJ databases">
        <authorList>
            <consortium name="Pathogen Informatics"/>
        </authorList>
    </citation>
    <scope>NUCLEOTIDE SEQUENCE [LARGE SCALE GENOMIC DNA]</scope>
    <source>
        <strain evidence="22 23">NCTC12282</strain>
    </source>
</reference>
<feature type="binding site" evidence="20">
    <location>
        <position position="183"/>
    </location>
    <ligand>
        <name>Mg(2+)</name>
        <dbReference type="ChEBI" id="CHEBI:18420"/>
    </ligand>
</feature>
<dbReference type="EMBL" id="CAADJA010000002">
    <property type="protein sequence ID" value="VFS52396.1"/>
    <property type="molecule type" value="Genomic_DNA"/>
</dbReference>
<dbReference type="GO" id="GO:0005886">
    <property type="term" value="C:plasma membrane"/>
    <property type="evidence" value="ECO:0007669"/>
    <property type="project" value="UniProtKB-SubCell"/>
</dbReference>
<dbReference type="PANTHER" id="PTHR30040">
    <property type="entry name" value="THIAMINE BIOSYNTHESIS LIPOPROTEIN APBE"/>
    <property type="match status" value="1"/>
</dbReference>
<dbReference type="PANTHER" id="PTHR30040:SF2">
    <property type="entry name" value="FAD:PROTEIN FMN TRANSFERASE"/>
    <property type="match status" value="1"/>
</dbReference>
<evidence type="ECO:0000256" key="13">
    <source>
        <dbReference type="ARBA" id="ARBA00023139"/>
    </source>
</evidence>
<evidence type="ECO:0000256" key="20">
    <source>
        <dbReference type="PIRSR" id="PIRSR006268-2"/>
    </source>
</evidence>
<dbReference type="EC" id="2.7.1.180" evidence="2 19"/>
<protein>
    <recommendedName>
        <fullName evidence="3 19">FAD:protein FMN transferase</fullName>
        <ecNumber evidence="2 19">2.7.1.180</ecNumber>
    </recommendedName>
    <alternativeName>
        <fullName evidence="15 19">Flavin transferase</fullName>
    </alternativeName>
</protein>
<comment type="function">
    <text evidence="17">Flavin transferase that catalyzes the transfer of the FMN moiety of FAD and its covalent binding to the hydroxyl group of a threonine residue in a target flavoprotein such as NqrB and NqrC, two subunits of the NQR complex.</text>
</comment>
<evidence type="ECO:0000256" key="7">
    <source>
        <dbReference type="ARBA" id="ARBA00022679"/>
    </source>
</evidence>
<evidence type="ECO:0000256" key="9">
    <source>
        <dbReference type="ARBA" id="ARBA00022729"/>
    </source>
</evidence>
<gene>
    <name evidence="22" type="primary">apbE</name>
    <name evidence="22" type="ORF">NCTC12282_05812</name>
</gene>
<evidence type="ECO:0000256" key="12">
    <source>
        <dbReference type="ARBA" id="ARBA00023136"/>
    </source>
</evidence>
<evidence type="ECO:0000313" key="23">
    <source>
        <dbReference type="Proteomes" id="UP000373449"/>
    </source>
</evidence>
<dbReference type="InterPro" id="IPR024932">
    <property type="entry name" value="ApbE"/>
</dbReference>
<evidence type="ECO:0000256" key="17">
    <source>
        <dbReference type="ARBA" id="ARBA00053908"/>
    </source>
</evidence>
<keyword evidence="11 19" id="KW-0460">Magnesium</keyword>
<dbReference type="Pfam" id="PF02424">
    <property type="entry name" value="ApbE"/>
    <property type="match status" value="1"/>
</dbReference>
<evidence type="ECO:0000256" key="15">
    <source>
        <dbReference type="ARBA" id="ARBA00031306"/>
    </source>
</evidence>
<evidence type="ECO:0000256" key="21">
    <source>
        <dbReference type="RuleBase" id="RU363002"/>
    </source>
</evidence>
<dbReference type="Proteomes" id="UP000373449">
    <property type="component" value="Unassembled WGS sequence"/>
</dbReference>
<keyword evidence="7 19" id="KW-0808">Transferase</keyword>
<evidence type="ECO:0000313" key="22">
    <source>
        <dbReference type="EMBL" id="VFS52396.1"/>
    </source>
</evidence>
<keyword evidence="9 21" id="KW-0732">Signal</keyword>
<organism evidence="22 23">
    <name type="scientific">Budvicia aquatica</name>
    <dbReference type="NCBI Taxonomy" id="82979"/>
    <lineage>
        <taxon>Bacteria</taxon>
        <taxon>Pseudomonadati</taxon>
        <taxon>Pseudomonadota</taxon>
        <taxon>Gammaproteobacteria</taxon>
        <taxon>Enterobacterales</taxon>
        <taxon>Budviciaceae</taxon>
        <taxon>Budvicia</taxon>
    </lineage>
</organism>
<keyword evidence="4" id="KW-1003">Cell membrane</keyword>
<keyword evidence="6 19" id="KW-0285">Flavoprotein</keyword>
<dbReference type="AlphaFoldDB" id="A0A484ZXM2"/>
<keyword evidence="12" id="KW-0472">Membrane</keyword>
<evidence type="ECO:0000256" key="19">
    <source>
        <dbReference type="PIRNR" id="PIRNR006268"/>
    </source>
</evidence>
<evidence type="ECO:0000256" key="2">
    <source>
        <dbReference type="ARBA" id="ARBA00011955"/>
    </source>
</evidence>
<dbReference type="OrthoDB" id="9778595at2"/>
<evidence type="ECO:0000256" key="8">
    <source>
        <dbReference type="ARBA" id="ARBA00022723"/>
    </source>
</evidence>